<dbReference type="STRING" id="1195760.SAMN05444281_2175"/>
<dbReference type="RefSeq" id="WP_073121397.1">
    <property type="nucleotide sequence ID" value="NZ_BMEN01000004.1"/>
</dbReference>
<keyword evidence="3 6" id="KW-0812">Transmembrane</keyword>
<evidence type="ECO:0000313" key="8">
    <source>
        <dbReference type="EMBL" id="SHH81957.1"/>
    </source>
</evidence>
<feature type="transmembrane region" description="Helical" evidence="6">
    <location>
        <begin position="96"/>
        <end position="120"/>
    </location>
</feature>
<keyword evidence="9" id="KW-1185">Reference proteome</keyword>
<feature type="chain" id="PRO_5012002558" evidence="7">
    <location>
        <begin position="26"/>
        <end position="126"/>
    </location>
</feature>
<protein>
    <submittedName>
        <fullName evidence="8">Uncharacterized membrane protein YgdD, TMEM256/DUF423 family</fullName>
    </submittedName>
</protein>
<reference evidence="9" key="1">
    <citation type="submission" date="2016-11" db="EMBL/GenBank/DDBJ databases">
        <authorList>
            <person name="Varghese N."/>
            <person name="Submissions S."/>
        </authorList>
    </citation>
    <scope>NUCLEOTIDE SEQUENCE [LARGE SCALE GENOMIC DNA]</scope>
    <source>
        <strain evidence="9">DSM 100572</strain>
    </source>
</reference>
<feature type="transmembrane region" description="Helical" evidence="6">
    <location>
        <begin position="69"/>
        <end position="90"/>
    </location>
</feature>
<dbReference type="OrthoDB" id="9802121at2"/>
<dbReference type="PANTHER" id="PTHR43461">
    <property type="entry name" value="TRANSMEMBRANE PROTEIN 256"/>
    <property type="match status" value="1"/>
</dbReference>
<name>A0A1M5W3A8_9FLAO</name>
<evidence type="ECO:0000256" key="4">
    <source>
        <dbReference type="ARBA" id="ARBA00022989"/>
    </source>
</evidence>
<feature type="transmembrane region" description="Helical" evidence="6">
    <location>
        <begin position="41"/>
        <end position="62"/>
    </location>
</feature>
<keyword evidence="7" id="KW-0732">Signal</keyword>
<sequence>MKKYIAIASFSGALSVMLGAFGAHALKNVLTESQLNSFETGVKYQITHSLLLLILMLIPIITEPQKKKIGNVLIAGIICFSGSIYLLTLGVVPSKFIWFVTPLGGLLLLASWLMIGVYALKQKTTL</sequence>
<evidence type="ECO:0000256" key="2">
    <source>
        <dbReference type="ARBA" id="ARBA00009694"/>
    </source>
</evidence>
<evidence type="ECO:0000256" key="7">
    <source>
        <dbReference type="SAM" id="SignalP"/>
    </source>
</evidence>
<feature type="signal peptide" evidence="7">
    <location>
        <begin position="1"/>
        <end position="25"/>
    </location>
</feature>
<keyword evidence="5 6" id="KW-0472">Membrane</keyword>
<evidence type="ECO:0000256" key="3">
    <source>
        <dbReference type="ARBA" id="ARBA00022692"/>
    </source>
</evidence>
<evidence type="ECO:0000256" key="6">
    <source>
        <dbReference type="SAM" id="Phobius"/>
    </source>
</evidence>
<accession>A0A1M5W3A8</accession>
<organism evidence="8 9">
    <name type="scientific">Wenyingzhuangia marina</name>
    <dbReference type="NCBI Taxonomy" id="1195760"/>
    <lineage>
        <taxon>Bacteria</taxon>
        <taxon>Pseudomonadati</taxon>
        <taxon>Bacteroidota</taxon>
        <taxon>Flavobacteriia</taxon>
        <taxon>Flavobacteriales</taxon>
        <taxon>Flavobacteriaceae</taxon>
        <taxon>Wenyingzhuangia</taxon>
    </lineage>
</organism>
<dbReference type="InterPro" id="IPR006696">
    <property type="entry name" value="DUF423"/>
</dbReference>
<keyword evidence="4 6" id="KW-1133">Transmembrane helix</keyword>
<gene>
    <name evidence="8" type="ORF">SAMN05444281_2175</name>
</gene>
<dbReference type="PANTHER" id="PTHR43461:SF1">
    <property type="entry name" value="TRANSMEMBRANE PROTEIN 256"/>
    <property type="match status" value="1"/>
</dbReference>
<comment type="subcellular location">
    <subcellularLocation>
        <location evidence="1">Membrane</location>
        <topology evidence="1">Multi-pass membrane protein</topology>
    </subcellularLocation>
</comment>
<dbReference type="GO" id="GO:0016020">
    <property type="term" value="C:membrane"/>
    <property type="evidence" value="ECO:0007669"/>
    <property type="project" value="UniProtKB-SubCell"/>
</dbReference>
<comment type="similarity">
    <text evidence="2">Belongs to the UPF0382 family.</text>
</comment>
<evidence type="ECO:0000256" key="1">
    <source>
        <dbReference type="ARBA" id="ARBA00004141"/>
    </source>
</evidence>
<evidence type="ECO:0000313" key="9">
    <source>
        <dbReference type="Proteomes" id="UP000184109"/>
    </source>
</evidence>
<dbReference type="Proteomes" id="UP000184109">
    <property type="component" value="Unassembled WGS sequence"/>
</dbReference>
<dbReference type="AlphaFoldDB" id="A0A1M5W3A8"/>
<proteinExistence type="inferred from homology"/>
<dbReference type="EMBL" id="FQXQ01000004">
    <property type="protein sequence ID" value="SHH81957.1"/>
    <property type="molecule type" value="Genomic_DNA"/>
</dbReference>
<evidence type="ECO:0000256" key="5">
    <source>
        <dbReference type="ARBA" id="ARBA00023136"/>
    </source>
</evidence>
<dbReference type="Pfam" id="PF04241">
    <property type="entry name" value="DUF423"/>
    <property type="match status" value="1"/>
</dbReference>